<dbReference type="SUPFAM" id="SSF48403">
    <property type="entry name" value="Ankyrin repeat"/>
    <property type="match status" value="1"/>
</dbReference>
<gene>
    <name evidence="3" type="ORF">OKIOD_LOCUS14394</name>
</gene>
<evidence type="ECO:0000256" key="2">
    <source>
        <dbReference type="SAM" id="MobiDB-lite"/>
    </source>
</evidence>
<keyword evidence="4" id="KW-1185">Reference proteome</keyword>
<feature type="repeat" description="ANK" evidence="1">
    <location>
        <begin position="402"/>
        <end position="424"/>
    </location>
</feature>
<dbReference type="InterPro" id="IPR052481">
    <property type="entry name" value="DZAN1"/>
</dbReference>
<feature type="region of interest" description="Disordered" evidence="2">
    <location>
        <begin position="329"/>
        <end position="352"/>
    </location>
</feature>
<dbReference type="PROSITE" id="PS50297">
    <property type="entry name" value="ANK_REP_REGION"/>
    <property type="match status" value="2"/>
</dbReference>
<evidence type="ECO:0000256" key="1">
    <source>
        <dbReference type="PROSITE-ProRule" id="PRU00023"/>
    </source>
</evidence>
<feature type="repeat" description="ANK" evidence="1">
    <location>
        <begin position="447"/>
        <end position="479"/>
    </location>
</feature>
<dbReference type="InterPro" id="IPR036770">
    <property type="entry name" value="Ankyrin_rpt-contain_sf"/>
</dbReference>
<feature type="compositionally biased region" description="Basic residues" evidence="2">
    <location>
        <begin position="337"/>
        <end position="347"/>
    </location>
</feature>
<dbReference type="Proteomes" id="UP001158576">
    <property type="component" value="Chromosome 2"/>
</dbReference>
<dbReference type="EMBL" id="OU015567">
    <property type="protein sequence ID" value="CAG5111308.1"/>
    <property type="molecule type" value="Genomic_DNA"/>
</dbReference>
<evidence type="ECO:0000313" key="3">
    <source>
        <dbReference type="EMBL" id="CAG5111308.1"/>
    </source>
</evidence>
<dbReference type="PANTHER" id="PTHR16058:SF4">
    <property type="entry name" value="DOUBLE ZINC RIBBON AND ANKYRIN REPEAT-CONTAINING PROTEIN 1"/>
    <property type="match status" value="1"/>
</dbReference>
<accession>A0ABN7TA15</accession>
<keyword evidence="1" id="KW-0040">ANK repeat</keyword>
<reference evidence="3 4" key="1">
    <citation type="submission" date="2021-04" db="EMBL/GenBank/DDBJ databases">
        <authorList>
            <person name="Bliznina A."/>
        </authorList>
    </citation>
    <scope>NUCLEOTIDE SEQUENCE [LARGE SCALE GENOMIC DNA]</scope>
</reference>
<evidence type="ECO:0000313" key="4">
    <source>
        <dbReference type="Proteomes" id="UP001158576"/>
    </source>
</evidence>
<protein>
    <submittedName>
        <fullName evidence="3">Oidioi.mRNA.OKI2018_I69.chr2.g5629.t1.cds</fullName>
    </submittedName>
</protein>
<dbReference type="PANTHER" id="PTHR16058">
    <property type="entry name" value="DOUBLE ZINC RIBBON AND ANKYRIN REPEAT-CONTAINING PROTEIN 1"/>
    <property type="match status" value="1"/>
</dbReference>
<dbReference type="Pfam" id="PF12796">
    <property type="entry name" value="Ank_2"/>
    <property type="match status" value="1"/>
</dbReference>
<dbReference type="PROSITE" id="PS50088">
    <property type="entry name" value="ANK_REPEAT"/>
    <property type="match status" value="2"/>
</dbReference>
<dbReference type="InterPro" id="IPR002110">
    <property type="entry name" value="Ankyrin_rpt"/>
</dbReference>
<dbReference type="Gene3D" id="1.25.40.20">
    <property type="entry name" value="Ankyrin repeat-containing domain"/>
    <property type="match status" value="1"/>
</dbReference>
<dbReference type="SMART" id="SM00248">
    <property type="entry name" value="ANK"/>
    <property type="match status" value="2"/>
</dbReference>
<proteinExistence type="predicted"/>
<name>A0ABN7TA15_OIKDI</name>
<organism evidence="3 4">
    <name type="scientific">Oikopleura dioica</name>
    <name type="common">Tunicate</name>
    <dbReference type="NCBI Taxonomy" id="34765"/>
    <lineage>
        <taxon>Eukaryota</taxon>
        <taxon>Metazoa</taxon>
        <taxon>Chordata</taxon>
        <taxon>Tunicata</taxon>
        <taxon>Appendicularia</taxon>
        <taxon>Copelata</taxon>
        <taxon>Oikopleuridae</taxon>
        <taxon>Oikopleura</taxon>
    </lineage>
</organism>
<sequence>MTVSQRQTVHYKKYFWLTPGKRTIKAMAIDAKGRESNVVTRVFTVSEPEGDDYSNVEGYKCADAIVEAQLNPKKHEIQSITFSERGWNEETQNSMFFEEPLEPELPKCLYCGCEYALSAEEARFCSQCSKPIPRYNECEPDKVYPGCTGVCLKCSSLIPLDASNCPVCDESIPERAVESCQWSTGPLPLVEYEETPRPTRDTPTPIIPKFANKSIQAPPILKARASTRTLPHPKRSLSVISSGSGLWRKQLEHILGHHENLAEKDSVYRQKVADLRMGSVVESEIALSADPESDQQCMSIILSFASPDSPDYPSSKTSSAWELYKTSPVKKTETAKPKQKKKPKKAAPKSTAEKILDALSHEERMLLAEVGPRGQHRLGQVALLLDSGKFEKLSSINCQNEKGFTPLYLAVSGNHVEISKLLINAILDKEDHPRKKNTSLNHKFGKELNSVLHIATEQGNILLVHALLEAGASMKMKNAKDQTPFDLAQCGSSSKITALFNQHQGKLLLESQLQSNQLMKTF</sequence>